<gene>
    <name evidence="1" type="ORF">IQ782_18160</name>
</gene>
<dbReference type="RefSeq" id="WP_194136080.1">
    <property type="nucleotide sequence ID" value="NZ_JADFFK010000014.1"/>
</dbReference>
<keyword evidence="2" id="KW-1185">Reference proteome</keyword>
<dbReference type="InterPro" id="IPR038282">
    <property type="entry name" value="DUF2267_sf"/>
</dbReference>
<dbReference type="EMBL" id="JADFFK010000014">
    <property type="protein sequence ID" value="MBE9638784.1"/>
    <property type="molecule type" value="Genomic_DNA"/>
</dbReference>
<reference evidence="1 2" key="1">
    <citation type="journal article" date="2021" name="Int. J. Syst. Evol. Microbiol.">
        <title>Salipiger mangrovisoli sp. nov., isolated from mangrove soil and the proposal for the reclassification of Paraphaeobacter pallidus as Salipiger pallidus comb. nov.</title>
        <authorList>
            <person name="Du J."/>
            <person name="Liu Y."/>
            <person name="Pei T."/>
            <person name="Deng M.R."/>
            <person name="Zhu H."/>
        </authorList>
    </citation>
    <scope>NUCLEOTIDE SEQUENCE [LARGE SCALE GENOMIC DNA]</scope>
    <source>
        <strain evidence="1 2">6D45A</strain>
    </source>
</reference>
<organism evidence="1 2">
    <name type="scientific">Salipiger mangrovisoli</name>
    <dbReference type="NCBI Taxonomy" id="2865933"/>
    <lineage>
        <taxon>Bacteria</taxon>
        <taxon>Pseudomonadati</taxon>
        <taxon>Pseudomonadota</taxon>
        <taxon>Alphaproteobacteria</taxon>
        <taxon>Rhodobacterales</taxon>
        <taxon>Roseobacteraceae</taxon>
        <taxon>Salipiger</taxon>
    </lineage>
</organism>
<evidence type="ECO:0000313" key="1">
    <source>
        <dbReference type="EMBL" id="MBE9638784.1"/>
    </source>
</evidence>
<evidence type="ECO:0000313" key="2">
    <source>
        <dbReference type="Proteomes" id="UP000607796"/>
    </source>
</evidence>
<dbReference type="Pfam" id="PF10025">
    <property type="entry name" value="DUF2267"/>
    <property type="match status" value="1"/>
</dbReference>
<dbReference type="Proteomes" id="UP000607796">
    <property type="component" value="Unassembled WGS sequence"/>
</dbReference>
<dbReference type="Gene3D" id="1.10.490.110">
    <property type="entry name" value="Uncharacterized conserved protein DUF2267"/>
    <property type="match status" value="1"/>
</dbReference>
<proteinExistence type="predicted"/>
<protein>
    <submittedName>
        <fullName evidence="1">DUF2267 domain-containing protein</fullName>
    </submittedName>
</protein>
<dbReference type="InterPro" id="IPR018727">
    <property type="entry name" value="DUF2267"/>
</dbReference>
<comment type="caution">
    <text evidence="1">The sequence shown here is derived from an EMBL/GenBank/DDBJ whole genome shotgun (WGS) entry which is preliminary data.</text>
</comment>
<sequence>MRATGHSAVDTAPQVVAEWLNLLCEDLEWTEEGRAYLLLTETLHALRDYLGVDEAADLGAQLPLIIRGIYYTNWDPSKTPVHPRSKADFLDRVARAFSRDPLEDPERAVTAVFDLLRRKVSMGEIAHVGNAMRGPLRKLWD</sequence>
<accession>A0ABR9X5A6</accession>
<name>A0ABR9X5A6_9RHOB</name>